<dbReference type="EMBL" id="CAEZVB010000099">
    <property type="protein sequence ID" value="CAB4630199.1"/>
    <property type="molecule type" value="Genomic_DNA"/>
</dbReference>
<evidence type="ECO:0000313" key="1">
    <source>
        <dbReference type="EMBL" id="CAB4630199.1"/>
    </source>
</evidence>
<evidence type="ECO:0000313" key="2">
    <source>
        <dbReference type="EMBL" id="CAB4667185.1"/>
    </source>
</evidence>
<name>A0A6J7HHX2_9ZZZZ</name>
<evidence type="ECO:0000313" key="3">
    <source>
        <dbReference type="EMBL" id="CAB4919464.1"/>
    </source>
</evidence>
<dbReference type="AlphaFoldDB" id="A0A6J7HHX2"/>
<sequence length="167" mass="18310">MSWFEKLKAARIPKDALIQAAVLPGEKVIAWGSNGNDEPTYVIATDEAMYAQGSRISWLKVIRATWTTPFLDLDVQNDAGLAQHLRIQLSDPGNLPAAVRAQVTANVIVSERLTLTNGCEVLVAARRQSRDEIIWSVVFDSGIDPNDSQNRELADSALKELRVALGI</sequence>
<dbReference type="EMBL" id="CAFBMO010000104">
    <property type="protein sequence ID" value="CAB4919464.1"/>
    <property type="molecule type" value="Genomic_DNA"/>
</dbReference>
<proteinExistence type="predicted"/>
<organism evidence="3">
    <name type="scientific">freshwater metagenome</name>
    <dbReference type="NCBI Taxonomy" id="449393"/>
    <lineage>
        <taxon>unclassified sequences</taxon>
        <taxon>metagenomes</taxon>
        <taxon>ecological metagenomes</taxon>
    </lineage>
</organism>
<reference evidence="3" key="1">
    <citation type="submission" date="2020-05" db="EMBL/GenBank/DDBJ databases">
        <authorList>
            <person name="Chiriac C."/>
            <person name="Salcher M."/>
            <person name="Ghai R."/>
            <person name="Kavagutti S V."/>
        </authorList>
    </citation>
    <scope>NUCLEOTIDE SEQUENCE</scope>
</reference>
<accession>A0A6J7HHX2</accession>
<dbReference type="EMBL" id="CAEZWR010000095">
    <property type="protein sequence ID" value="CAB4667185.1"/>
    <property type="molecule type" value="Genomic_DNA"/>
</dbReference>
<protein>
    <submittedName>
        <fullName evidence="3">Unannotated protein</fullName>
    </submittedName>
</protein>
<gene>
    <name evidence="1" type="ORF">UFOPK1908_01412</name>
    <name evidence="2" type="ORF">UFOPK2282_00884</name>
    <name evidence="3" type="ORF">UFOPK3576_01599</name>
</gene>